<comment type="caution">
    <text evidence="9">The sequence shown here is derived from an EMBL/GenBank/DDBJ whole genome shotgun (WGS) entry which is preliminary data.</text>
</comment>
<dbReference type="AlphaFoldDB" id="A0A812QA78"/>
<keyword evidence="10" id="KW-1185">Reference proteome</keyword>
<dbReference type="SUPFAM" id="SSF109604">
    <property type="entry name" value="HD-domain/PDEase-like"/>
    <property type="match status" value="1"/>
</dbReference>
<comment type="similarity">
    <text evidence="4">Belongs to the MESH1 family.</text>
</comment>
<evidence type="ECO:0000256" key="3">
    <source>
        <dbReference type="ARBA" id="ARBA00037781"/>
    </source>
</evidence>
<evidence type="ECO:0000313" key="10">
    <source>
        <dbReference type="Proteomes" id="UP000604046"/>
    </source>
</evidence>
<dbReference type="Pfam" id="PF13328">
    <property type="entry name" value="HD_4"/>
    <property type="match status" value="1"/>
</dbReference>
<dbReference type="CDD" id="cd00077">
    <property type="entry name" value="HDc"/>
    <property type="match status" value="1"/>
</dbReference>
<dbReference type="PANTHER" id="PTHR46246">
    <property type="entry name" value="GUANOSINE-3',5'-BIS(DIPHOSPHATE) 3'-PYROPHOSPHOHYDROLASE MESH1"/>
    <property type="match status" value="1"/>
</dbReference>
<reference evidence="9" key="1">
    <citation type="submission" date="2021-02" db="EMBL/GenBank/DDBJ databases">
        <authorList>
            <person name="Dougan E. K."/>
            <person name="Rhodes N."/>
            <person name="Thang M."/>
            <person name="Chan C."/>
        </authorList>
    </citation>
    <scope>NUCLEOTIDE SEQUENCE</scope>
</reference>
<keyword evidence="1" id="KW-0547">Nucleotide-binding</keyword>
<dbReference type="InterPro" id="IPR010488">
    <property type="entry name" value="Zeta_toxin_domain"/>
</dbReference>
<dbReference type="SMART" id="SM00471">
    <property type="entry name" value="HDc"/>
    <property type="match status" value="1"/>
</dbReference>
<dbReference type="Gene3D" id="3.40.50.300">
    <property type="entry name" value="P-loop containing nucleotide triphosphate hydrolases"/>
    <property type="match status" value="1"/>
</dbReference>
<dbReference type="InterPro" id="IPR027417">
    <property type="entry name" value="P-loop_NTPase"/>
</dbReference>
<sequence length="773" mass="86781">METWIAAPAPASSSPVARWRLERQLRIEEEASCYKAVPHEMERYAIMALPFTAGVLAARRRALRRPRRVTMYQAVQRAWCNLPPNYNWDICTQQNYAESEPVIIPGKLEGARKLVDSAYHGYYTRERQRFQDDLVTHLVENNGRPRQAPMLLFTAGAMGVGKTFVINWLRDNGILSVADFVKINPDKLAKQLPEWVGYDAYDHSSAAVMTRLEAGYLSELTLLYALQQRRNILVDSSLRHGKWYSRVLQKIREKLDDVTVVLMYIHACEETVYQRAVERGHNGRAVSPAEVADSLEKLPRALQKLLPYTDSFIQVNNNFDEPQVTSVCQQLRGEDTSSCQVSEDIESMGEVGWSGVSGVLQQARGGEPAEPLPEPPAILPASGSSQPKPMSTLFHTIAFAATKHKHQTRKNPQKTPYINHPLAVARILAEVGIRDLPTLQAALLHDTLEDTDTSAAELSATFGEQVRELVDSLTDDDSLRPVHKKLVQLRSAGNLPPKAKLVRIADKLHNVWDLVHHGIPSWPKERTERYIAWACEMVAALEGTHTALEERFHAEVSLPAGYELGDWERFAQEQMRHLEDWEHVHVDDNAVSEQAHTPELDEQRAVLSLLKAAEYVASRNGSQLIDSVKFALLLTEYGIKDPETLKAGLLLGTANGHDRVIAKEFGNEVADILRGLDATFPSVESNPKANRVCLGKRLHELRKLQWGTLASPEDIEKFRTLLEETRSVRTMLTGCHPQLEEALDDVFNGQVRLASGELTPASLESLEDAEFWT</sequence>
<evidence type="ECO:0000256" key="1">
    <source>
        <dbReference type="ARBA" id="ARBA00022741"/>
    </source>
</evidence>
<proteinExistence type="inferred from homology"/>
<dbReference type="GO" id="GO:0005524">
    <property type="term" value="F:ATP binding"/>
    <property type="evidence" value="ECO:0007669"/>
    <property type="project" value="UniProtKB-KW"/>
</dbReference>
<evidence type="ECO:0000256" key="7">
    <source>
        <dbReference type="ARBA" id="ARBA00041770"/>
    </source>
</evidence>
<dbReference type="Proteomes" id="UP000604046">
    <property type="component" value="Unassembled WGS sequence"/>
</dbReference>
<dbReference type="EMBL" id="CAJNDS010002228">
    <property type="protein sequence ID" value="CAE7383323.1"/>
    <property type="molecule type" value="Genomic_DNA"/>
</dbReference>
<dbReference type="SUPFAM" id="SSF52540">
    <property type="entry name" value="P-loop containing nucleoside triphosphate hydrolases"/>
    <property type="match status" value="1"/>
</dbReference>
<name>A0A812QA78_9DINO</name>
<dbReference type="InterPro" id="IPR052194">
    <property type="entry name" value="MESH1"/>
</dbReference>
<evidence type="ECO:0000259" key="8">
    <source>
        <dbReference type="SMART" id="SM00471"/>
    </source>
</evidence>
<evidence type="ECO:0000256" key="6">
    <source>
        <dbReference type="ARBA" id="ARBA00041464"/>
    </source>
</evidence>
<dbReference type="InterPro" id="IPR003607">
    <property type="entry name" value="HD/PDEase_dom"/>
</dbReference>
<protein>
    <recommendedName>
        <fullName evidence="5">Guanosine-3',5'-bis(diphosphate) 3'-pyrophosphohydrolase MESH1</fullName>
    </recommendedName>
    <alternativeName>
        <fullName evidence="6">Metazoan SpoT homolog 1</fullName>
    </alternativeName>
    <alternativeName>
        <fullName evidence="7">Penta-phosphate guanosine-3'-pyrophosphohydrolase</fullName>
    </alternativeName>
</protein>
<organism evidence="9 10">
    <name type="scientific">Symbiodinium natans</name>
    <dbReference type="NCBI Taxonomy" id="878477"/>
    <lineage>
        <taxon>Eukaryota</taxon>
        <taxon>Sar</taxon>
        <taxon>Alveolata</taxon>
        <taxon>Dinophyceae</taxon>
        <taxon>Suessiales</taxon>
        <taxon>Symbiodiniaceae</taxon>
        <taxon>Symbiodinium</taxon>
    </lineage>
</organism>
<accession>A0A812QA78</accession>
<feature type="domain" description="HD/PDEase" evidence="8">
    <location>
        <begin position="413"/>
        <end position="520"/>
    </location>
</feature>
<evidence type="ECO:0000256" key="2">
    <source>
        <dbReference type="ARBA" id="ARBA00022840"/>
    </source>
</evidence>
<comment type="function">
    <text evidence="3">ppGpp hydrolyzing enzyme involved in starvation response.</text>
</comment>
<evidence type="ECO:0000313" key="9">
    <source>
        <dbReference type="EMBL" id="CAE7383323.1"/>
    </source>
</evidence>
<dbReference type="GO" id="GO:0008893">
    <property type="term" value="F:guanosine-3',5'-bis(diphosphate) 3'-diphosphatase activity"/>
    <property type="evidence" value="ECO:0007669"/>
    <property type="project" value="TreeGrafter"/>
</dbReference>
<dbReference type="Gene3D" id="1.10.3210.10">
    <property type="entry name" value="Hypothetical protein af1432"/>
    <property type="match status" value="1"/>
</dbReference>
<dbReference type="GO" id="GO:0016301">
    <property type="term" value="F:kinase activity"/>
    <property type="evidence" value="ECO:0007669"/>
    <property type="project" value="InterPro"/>
</dbReference>
<dbReference type="PANTHER" id="PTHR46246:SF1">
    <property type="entry name" value="GUANOSINE-3',5'-BIS(DIPHOSPHATE) 3'-PYROPHOSPHOHYDROLASE MESH1"/>
    <property type="match status" value="1"/>
</dbReference>
<dbReference type="Pfam" id="PF06414">
    <property type="entry name" value="Zeta_toxin"/>
    <property type="match status" value="1"/>
</dbReference>
<evidence type="ECO:0000256" key="4">
    <source>
        <dbReference type="ARBA" id="ARBA00038354"/>
    </source>
</evidence>
<dbReference type="OrthoDB" id="430679at2759"/>
<gene>
    <name evidence="9" type="primary">hddc3</name>
    <name evidence="9" type="ORF">SNAT2548_LOCUS20919</name>
</gene>
<keyword evidence="2" id="KW-0067">ATP-binding</keyword>
<evidence type="ECO:0000256" key="5">
    <source>
        <dbReference type="ARBA" id="ARBA00040793"/>
    </source>
</evidence>